<evidence type="ECO:0000256" key="4">
    <source>
        <dbReference type="ARBA" id="ARBA00022670"/>
    </source>
</evidence>
<evidence type="ECO:0000256" key="2">
    <source>
        <dbReference type="ARBA" id="ARBA00007066"/>
    </source>
</evidence>
<feature type="domain" description="Peptidase S26" evidence="13">
    <location>
        <begin position="9"/>
        <end position="86"/>
    </location>
</feature>
<proteinExistence type="inferred from homology"/>
<protein>
    <recommendedName>
        <fullName evidence="3">Mitochondrial inner membrane protease subunit 2</fullName>
    </recommendedName>
</protein>
<feature type="active site" evidence="11">
    <location>
        <position position="76"/>
    </location>
</feature>
<keyword evidence="6" id="KW-0999">Mitochondrion inner membrane</keyword>
<keyword evidence="7" id="KW-0378">Hydrolase</keyword>
<dbReference type="InterPro" id="IPR019533">
    <property type="entry name" value="Peptidase_S26"/>
</dbReference>
<dbReference type="Gene3D" id="2.10.109.10">
    <property type="entry name" value="Umud Fragment, subunit A"/>
    <property type="match status" value="1"/>
</dbReference>
<dbReference type="SUPFAM" id="SSF51306">
    <property type="entry name" value="LexA/Signal peptidase"/>
    <property type="match status" value="1"/>
</dbReference>
<evidence type="ECO:0000256" key="6">
    <source>
        <dbReference type="ARBA" id="ARBA00022792"/>
    </source>
</evidence>
<feature type="active site" evidence="11">
    <location>
        <position position="27"/>
    </location>
</feature>
<dbReference type="InterPro" id="IPR000223">
    <property type="entry name" value="Pept_S26A_signal_pept_1"/>
</dbReference>
<dbReference type="GO" id="GO:0006465">
    <property type="term" value="P:signal peptide processing"/>
    <property type="evidence" value="ECO:0007669"/>
    <property type="project" value="InterPro"/>
</dbReference>
<keyword evidence="10" id="KW-0472">Membrane</keyword>
<evidence type="ECO:0000256" key="7">
    <source>
        <dbReference type="ARBA" id="ARBA00022801"/>
    </source>
</evidence>
<feature type="non-terminal residue" evidence="14">
    <location>
        <position position="157"/>
    </location>
</feature>
<organism evidence="14 15">
    <name type="scientific">Catenaria anguillulae PL171</name>
    <dbReference type="NCBI Taxonomy" id="765915"/>
    <lineage>
        <taxon>Eukaryota</taxon>
        <taxon>Fungi</taxon>
        <taxon>Fungi incertae sedis</taxon>
        <taxon>Blastocladiomycota</taxon>
        <taxon>Blastocladiomycetes</taxon>
        <taxon>Blastocladiales</taxon>
        <taxon>Catenariaceae</taxon>
        <taxon>Catenaria</taxon>
    </lineage>
</organism>
<dbReference type="GO" id="GO:0006627">
    <property type="term" value="P:protein processing involved in protein targeting to mitochondrion"/>
    <property type="evidence" value="ECO:0007669"/>
    <property type="project" value="InterPro"/>
</dbReference>
<accession>A0A1Y2I204</accession>
<sequence>INVVAWTSVFVFVLDRIGSVATVNGRSMQPTLNPDSNQLVRDVLLLNKYSLSTRAWKRGDVVTLRSPTDPDHVVSKRIIALDSDYVIPDHRSAFVRRAGLAPGQAIRIPKGHVWVEGDAGLHSRDSNEYGPIPVGLITSKIAAVVWPLSRIGWVGGG</sequence>
<evidence type="ECO:0000256" key="11">
    <source>
        <dbReference type="PIRSR" id="PIRSR600223-1"/>
    </source>
</evidence>
<comment type="subcellular location">
    <subcellularLocation>
        <location evidence="1">Mitochondrion inner membrane</location>
        <topology evidence="1">Single-pass membrane protein</topology>
    </subcellularLocation>
</comment>
<comment type="caution">
    <text evidence="14">The sequence shown here is derived from an EMBL/GenBank/DDBJ whole genome shotgun (WGS) entry which is preliminary data.</text>
</comment>
<dbReference type="InterPro" id="IPR036286">
    <property type="entry name" value="LexA/Signal_pep-like_sf"/>
</dbReference>
<dbReference type="InterPro" id="IPR037730">
    <property type="entry name" value="IMP2"/>
</dbReference>
<comment type="similarity">
    <text evidence="2">Belongs to the peptidase S26 family. IMP2 subfamily.</text>
</comment>
<evidence type="ECO:0000313" key="14">
    <source>
        <dbReference type="EMBL" id="ORZ39442.1"/>
    </source>
</evidence>
<evidence type="ECO:0000256" key="8">
    <source>
        <dbReference type="ARBA" id="ARBA00022989"/>
    </source>
</evidence>
<keyword evidence="4" id="KW-0645">Protease</keyword>
<gene>
    <name evidence="14" type="ORF">BCR44DRAFT_1379839</name>
</gene>
<dbReference type="AlphaFoldDB" id="A0A1Y2I204"/>
<dbReference type="STRING" id="765915.A0A1Y2I204"/>
<evidence type="ECO:0000256" key="9">
    <source>
        <dbReference type="ARBA" id="ARBA00023128"/>
    </source>
</evidence>
<evidence type="ECO:0000256" key="5">
    <source>
        <dbReference type="ARBA" id="ARBA00022692"/>
    </source>
</evidence>
<evidence type="ECO:0000256" key="12">
    <source>
        <dbReference type="SAM" id="SignalP"/>
    </source>
</evidence>
<dbReference type="PANTHER" id="PTHR46041:SF2">
    <property type="entry name" value="MITOCHONDRIAL INNER MEMBRANE PROTEASE SUBUNIT 2"/>
    <property type="match status" value="1"/>
</dbReference>
<reference evidence="14 15" key="1">
    <citation type="submission" date="2016-07" db="EMBL/GenBank/DDBJ databases">
        <title>Pervasive Adenine N6-methylation of Active Genes in Fungi.</title>
        <authorList>
            <consortium name="DOE Joint Genome Institute"/>
            <person name="Mondo S.J."/>
            <person name="Dannebaum R.O."/>
            <person name="Kuo R.C."/>
            <person name="Labutti K."/>
            <person name="Haridas S."/>
            <person name="Kuo A."/>
            <person name="Salamov A."/>
            <person name="Ahrendt S.R."/>
            <person name="Lipzen A."/>
            <person name="Sullivan W."/>
            <person name="Andreopoulos W.B."/>
            <person name="Clum A."/>
            <person name="Lindquist E."/>
            <person name="Daum C."/>
            <person name="Ramamoorthy G.K."/>
            <person name="Gryganskyi A."/>
            <person name="Culley D."/>
            <person name="Magnuson J.K."/>
            <person name="James T.Y."/>
            <person name="O'Malley M.A."/>
            <person name="Stajich J.E."/>
            <person name="Spatafora J.W."/>
            <person name="Visel A."/>
            <person name="Grigoriev I.V."/>
        </authorList>
    </citation>
    <scope>NUCLEOTIDE SEQUENCE [LARGE SCALE GENOMIC DNA]</scope>
    <source>
        <strain evidence="14 15">PL171</strain>
    </source>
</reference>
<keyword evidence="12" id="KW-0732">Signal</keyword>
<dbReference type="Proteomes" id="UP000193411">
    <property type="component" value="Unassembled WGS sequence"/>
</dbReference>
<keyword evidence="8" id="KW-1133">Transmembrane helix</keyword>
<feature type="signal peptide" evidence="12">
    <location>
        <begin position="1"/>
        <end position="22"/>
    </location>
</feature>
<evidence type="ECO:0000256" key="10">
    <source>
        <dbReference type="ARBA" id="ARBA00023136"/>
    </source>
</evidence>
<dbReference type="CDD" id="cd06530">
    <property type="entry name" value="S26_SPase_I"/>
    <property type="match status" value="1"/>
</dbReference>
<dbReference type="PANTHER" id="PTHR46041">
    <property type="entry name" value="MITOCHONDRIAL INNER MEMBRANE PROTEASE SUBUNIT 2"/>
    <property type="match status" value="1"/>
</dbReference>
<evidence type="ECO:0000313" key="15">
    <source>
        <dbReference type="Proteomes" id="UP000193411"/>
    </source>
</evidence>
<keyword evidence="9" id="KW-0496">Mitochondrion</keyword>
<evidence type="ECO:0000256" key="1">
    <source>
        <dbReference type="ARBA" id="ARBA00004434"/>
    </source>
</evidence>
<dbReference type="OrthoDB" id="308440at2759"/>
<feature type="chain" id="PRO_5012711485" description="Mitochondrial inner membrane protease subunit 2" evidence="12">
    <location>
        <begin position="23"/>
        <end position="157"/>
    </location>
</feature>
<keyword evidence="5" id="KW-0812">Transmembrane</keyword>
<dbReference type="Pfam" id="PF10502">
    <property type="entry name" value="Peptidase_S26"/>
    <property type="match status" value="1"/>
</dbReference>
<dbReference type="GO" id="GO:0042720">
    <property type="term" value="C:mitochondrial inner membrane peptidase complex"/>
    <property type="evidence" value="ECO:0007669"/>
    <property type="project" value="InterPro"/>
</dbReference>
<evidence type="ECO:0000259" key="13">
    <source>
        <dbReference type="Pfam" id="PF10502"/>
    </source>
</evidence>
<dbReference type="GO" id="GO:0004252">
    <property type="term" value="F:serine-type endopeptidase activity"/>
    <property type="evidence" value="ECO:0007669"/>
    <property type="project" value="InterPro"/>
</dbReference>
<evidence type="ECO:0000256" key="3">
    <source>
        <dbReference type="ARBA" id="ARBA00013650"/>
    </source>
</evidence>
<dbReference type="PRINTS" id="PR00727">
    <property type="entry name" value="LEADERPTASE"/>
</dbReference>
<dbReference type="EMBL" id="MCFL01000005">
    <property type="protein sequence ID" value="ORZ39442.1"/>
    <property type="molecule type" value="Genomic_DNA"/>
</dbReference>
<name>A0A1Y2I204_9FUNG</name>
<feature type="non-terminal residue" evidence="14">
    <location>
        <position position="1"/>
    </location>
</feature>
<keyword evidence="15" id="KW-1185">Reference proteome</keyword>